<evidence type="ECO:0000313" key="7">
    <source>
        <dbReference type="EMBL" id="MFC0568045.1"/>
    </source>
</evidence>
<dbReference type="Gene3D" id="3.40.50.150">
    <property type="entry name" value="Vaccinia Virus protein VP39"/>
    <property type="match status" value="1"/>
</dbReference>
<evidence type="ECO:0000313" key="8">
    <source>
        <dbReference type="Proteomes" id="UP001589894"/>
    </source>
</evidence>
<reference evidence="7 8" key="1">
    <citation type="submission" date="2024-09" db="EMBL/GenBank/DDBJ databases">
        <authorList>
            <person name="Sun Q."/>
            <person name="Mori K."/>
        </authorList>
    </citation>
    <scope>NUCLEOTIDE SEQUENCE [LARGE SCALE GENOMIC DNA]</scope>
    <source>
        <strain evidence="7 8">TBRC 2205</strain>
    </source>
</reference>
<comment type="function">
    <text evidence="1 6">Exhibits S-adenosyl-L-methionine-dependent methyltransferase activity.</text>
</comment>
<keyword evidence="8" id="KW-1185">Reference proteome</keyword>
<evidence type="ECO:0000256" key="4">
    <source>
        <dbReference type="ARBA" id="ARBA00022679"/>
    </source>
</evidence>
<dbReference type="InterPro" id="IPR029063">
    <property type="entry name" value="SAM-dependent_MTases_sf"/>
</dbReference>
<dbReference type="SUPFAM" id="SSF53335">
    <property type="entry name" value="S-adenosyl-L-methionine-dependent methyltransferases"/>
    <property type="match status" value="1"/>
</dbReference>
<evidence type="ECO:0000256" key="1">
    <source>
        <dbReference type="ARBA" id="ARBA00003907"/>
    </source>
</evidence>
<dbReference type="EMBL" id="JBHLUE010000026">
    <property type="protein sequence ID" value="MFC0568045.1"/>
    <property type="molecule type" value="Genomic_DNA"/>
</dbReference>
<dbReference type="Proteomes" id="UP001589894">
    <property type="component" value="Unassembled WGS sequence"/>
</dbReference>
<gene>
    <name evidence="7" type="ORF">ACFFHU_28360</name>
</gene>
<evidence type="ECO:0000256" key="3">
    <source>
        <dbReference type="ARBA" id="ARBA00022603"/>
    </source>
</evidence>
<evidence type="ECO:0000256" key="2">
    <source>
        <dbReference type="ARBA" id="ARBA00008138"/>
    </source>
</evidence>
<comment type="caution">
    <text evidence="7">The sequence shown here is derived from an EMBL/GenBank/DDBJ whole genome shotgun (WGS) entry which is preliminary data.</text>
</comment>
<protein>
    <recommendedName>
        <fullName evidence="6">S-adenosyl-L-methionine-dependent methyltransferase</fullName>
        <ecNumber evidence="6">2.1.1.-</ecNumber>
    </recommendedName>
</protein>
<dbReference type="EC" id="2.1.1.-" evidence="6"/>
<organism evidence="7 8">
    <name type="scientific">Plantactinospora siamensis</name>
    <dbReference type="NCBI Taxonomy" id="555372"/>
    <lineage>
        <taxon>Bacteria</taxon>
        <taxon>Bacillati</taxon>
        <taxon>Actinomycetota</taxon>
        <taxon>Actinomycetes</taxon>
        <taxon>Micromonosporales</taxon>
        <taxon>Micromonosporaceae</taxon>
        <taxon>Plantactinospora</taxon>
    </lineage>
</organism>
<keyword evidence="4" id="KW-0808">Transferase</keyword>
<comment type="similarity">
    <text evidence="2 6">Belongs to the UPF0677 family.</text>
</comment>
<dbReference type="InterPro" id="IPR007213">
    <property type="entry name" value="Ppm1/Ppm2/Tcmp"/>
</dbReference>
<evidence type="ECO:0000256" key="5">
    <source>
        <dbReference type="ARBA" id="ARBA00022691"/>
    </source>
</evidence>
<dbReference type="GO" id="GO:0008168">
    <property type="term" value="F:methyltransferase activity"/>
    <property type="evidence" value="ECO:0007669"/>
    <property type="project" value="UniProtKB-KW"/>
</dbReference>
<dbReference type="PANTHER" id="PTHR43619">
    <property type="entry name" value="S-ADENOSYL-L-METHIONINE-DEPENDENT METHYLTRANSFERASE YKTD-RELATED"/>
    <property type="match status" value="1"/>
</dbReference>
<proteinExistence type="inferred from homology"/>
<keyword evidence="3 6" id="KW-0489">Methyltransferase</keyword>
<evidence type="ECO:0000256" key="6">
    <source>
        <dbReference type="RuleBase" id="RU362030"/>
    </source>
</evidence>
<dbReference type="PANTHER" id="PTHR43619:SF2">
    <property type="entry name" value="S-ADENOSYL-L-METHIONINE-DEPENDENT METHYLTRANSFERASES SUPERFAMILY PROTEIN"/>
    <property type="match status" value="1"/>
</dbReference>
<dbReference type="Pfam" id="PF04072">
    <property type="entry name" value="LCM"/>
    <property type="match status" value="1"/>
</dbReference>
<accession>A0ABV6P4V0</accession>
<sequence length="303" mass="33015">MRSVASFTAETVALQRAFESRRPASRRLFVDPYATAFLRPSLRLLAAAAGVPGLRRVATGLYDAVGGPGPRPSAIVRTRVIDDALTAASERVRQCVLLGAGYDTRAHRPPALAAMPVFEVDHPATQAAKRAVIDRLGLDAGRIRYVPVDFEHDDLRARLDAAGFEASAPTAVVWEGVTNYLTAEAVDATLAVVHELIGAEGLLVMTYVDARVLADPARFPEAARWMRAVARAGEPWTFGLHPDKTPGFLAARGFRLRADMSTQDAARAWRADLERRDRPSALYRIVTAERADAPTRWHGEGTR</sequence>
<dbReference type="NCBIfam" id="TIGR00027">
    <property type="entry name" value="mthyl_TIGR00027"/>
    <property type="match status" value="1"/>
</dbReference>
<dbReference type="RefSeq" id="WP_377343454.1">
    <property type="nucleotide sequence ID" value="NZ_JBHLUE010000026.1"/>
</dbReference>
<keyword evidence="5 6" id="KW-0949">S-adenosyl-L-methionine</keyword>
<name>A0ABV6P4V0_9ACTN</name>
<dbReference type="GO" id="GO:0032259">
    <property type="term" value="P:methylation"/>
    <property type="evidence" value="ECO:0007669"/>
    <property type="project" value="UniProtKB-KW"/>
</dbReference>
<dbReference type="InterPro" id="IPR011610">
    <property type="entry name" value="SAM_mthyl_Trfase_ML2640-like"/>
</dbReference>